<organism evidence="3">
    <name type="scientific">Chromera velia CCMP2878</name>
    <dbReference type="NCBI Taxonomy" id="1169474"/>
    <lineage>
        <taxon>Eukaryota</taxon>
        <taxon>Sar</taxon>
        <taxon>Alveolata</taxon>
        <taxon>Colpodellida</taxon>
        <taxon>Chromeraceae</taxon>
        <taxon>Chromera</taxon>
    </lineage>
</organism>
<proteinExistence type="predicted"/>
<dbReference type="EMBL" id="CDMZ01003449">
    <property type="protein sequence ID" value="CEM46409.1"/>
    <property type="molecule type" value="Genomic_DNA"/>
</dbReference>
<name>A0A0G4HQ71_9ALVE</name>
<feature type="compositionally biased region" description="Basic and acidic residues" evidence="1">
    <location>
        <begin position="466"/>
        <end position="477"/>
    </location>
</feature>
<sequence length="477" mass="50044">MGSDKAKDAPAVTPADAEAAKRSTAAFLASAKEISVKGVVDTAKEKPLWLLVTVLTFVSMAFGFVFFLWNLPSHVIALFKFVLSPRTYLVVVYWLYFVLRHVVLPVVVVVGNLWVFRQVILRLAAAWLKEKNGVLLKEPLLSFTWDWKAKTCQLDANDLKLCEGLEEKDQIVSARAITVGAAKSKTATTEVTAVDVNVILDEVDVSFVAYDPKFKDTNINRLIAKLTPKGEKPDVPPADEVPATEPEKKQEVKKEQRVRVIALIRKATIHVKAAGPLGVRQLIPSIILENERIEPSILGNKLKLVAWLNGLILRTLANSGFDAVAGAFKGAGHVVEGASDLMLSGIDKFAGFVPGGQVLTGATGGVRDVVGGTFGGVGKVADGLAGGGKALVEGFTSGSVTGVGKGVVGAGKNIGEGVVGGVTSTVGGVGKGVTSIGKGFFGAGKSLFGRKDKSGSGGNTPADGSAKGEEETDEAKK</sequence>
<reference evidence="3" key="1">
    <citation type="submission" date="2014-11" db="EMBL/GenBank/DDBJ databases">
        <authorList>
            <person name="Otto D Thomas"/>
            <person name="Naeem Raeece"/>
        </authorList>
    </citation>
    <scope>NUCLEOTIDE SEQUENCE</scope>
</reference>
<feature type="transmembrane region" description="Helical" evidence="2">
    <location>
        <begin position="48"/>
        <end position="71"/>
    </location>
</feature>
<dbReference type="VEuPathDB" id="CryptoDB:Cvel_30094"/>
<dbReference type="AlphaFoldDB" id="A0A0G4HQ71"/>
<keyword evidence="2" id="KW-0812">Transmembrane</keyword>
<gene>
    <name evidence="3" type="ORF">Cvel_30094</name>
</gene>
<accession>A0A0G4HQ71</accession>
<feature type="transmembrane region" description="Helical" evidence="2">
    <location>
        <begin position="91"/>
        <end position="115"/>
    </location>
</feature>
<evidence type="ECO:0000256" key="1">
    <source>
        <dbReference type="SAM" id="MobiDB-lite"/>
    </source>
</evidence>
<evidence type="ECO:0000256" key="2">
    <source>
        <dbReference type="SAM" id="Phobius"/>
    </source>
</evidence>
<keyword evidence="2" id="KW-1133">Transmembrane helix</keyword>
<evidence type="ECO:0000313" key="3">
    <source>
        <dbReference type="EMBL" id="CEM46409.1"/>
    </source>
</evidence>
<protein>
    <submittedName>
        <fullName evidence="3">Uncharacterized protein</fullName>
    </submittedName>
</protein>
<keyword evidence="2" id="KW-0472">Membrane</keyword>
<feature type="region of interest" description="Disordered" evidence="1">
    <location>
        <begin position="228"/>
        <end position="251"/>
    </location>
</feature>
<feature type="region of interest" description="Disordered" evidence="1">
    <location>
        <begin position="447"/>
        <end position="477"/>
    </location>
</feature>